<evidence type="ECO:0000313" key="8">
    <source>
        <dbReference type="Proteomes" id="UP000000925"/>
    </source>
</evidence>
<feature type="binding site" evidence="3">
    <location>
        <position position="159"/>
    </location>
    <ligand>
        <name>Cu cation</name>
        <dbReference type="ChEBI" id="CHEBI:23378"/>
    </ligand>
</feature>
<evidence type="ECO:0000256" key="5">
    <source>
        <dbReference type="SAM" id="SignalP"/>
    </source>
</evidence>
<keyword evidence="3" id="KW-0479">Metal-binding</keyword>
<dbReference type="Proteomes" id="UP000000925">
    <property type="component" value="Chromosome"/>
</dbReference>
<dbReference type="HOGENOM" id="CLU_979014_0_0_0"/>
<dbReference type="EMBL" id="CP001998">
    <property type="protein sequence ID" value="ADE54268.1"/>
    <property type="molecule type" value="Genomic_DNA"/>
</dbReference>
<dbReference type="PANTHER" id="PTHR12151:SF25">
    <property type="entry name" value="LINALOOL DEHYDRATASE_ISOMERASE DOMAIN-CONTAINING PROTEIN"/>
    <property type="match status" value="1"/>
</dbReference>
<dbReference type="InterPro" id="IPR036249">
    <property type="entry name" value="Thioredoxin-like_sf"/>
</dbReference>
<feature type="disulfide bond" description="Redox-active" evidence="4">
    <location>
        <begin position="159"/>
        <end position="165"/>
    </location>
</feature>
<dbReference type="Pfam" id="PF02630">
    <property type="entry name" value="SCO1-SenC"/>
    <property type="match status" value="1"/>
</dbReference>
<comment type="similarity">
    <text evidence="1">Belongs to the SCO1/2 family.</text>
</comment>
<evidence type="ECO:0000256" key="3">
    <source>
        <dbReference type="PIRSR" id="PIRSR603782-1"/>
    </source>
</evidence>
<evidence type="ECO:0000256" key="1">
    <source>
        <dbReference type="ARBA" id="ARBA00010996"/>
    </source>
</evidence>
<dbReference type="InterPro" id="IPR003782">
    <property type="entry name" value="SCO1/SenC"/>
</dbReference>
<evidence type="ECO:0000256" key="4">
    <source>
        <dbReference type="PIRSR" id="PIRSR603782-2"/>
    </source>
</evidence>
<dbReference type="SUPFAM" id="SSF52833">
    <property type="entry name" value="Thioredoxin-like"/>
    <property type="match status" value="1"/>
</dbReference>
<gene>
    <name evidence="7" type="ordered locus">Caka_1248</name>
</gene>
<accession>D5EIK2</accession>
<dbReference type="PANTHER" id="PTHR12151">
    <property type="entry name" value="ELECTRON TRANSPORT PROTIN SCO1/SENC FAMILY MEMBER"/>
    <property type="match status" value="1"/>
</dbReference>
<evidence type="ECO:0000256" key="2">
    <source>
        <dbReference type="ARBA" id="ARBA00023008"/>
    </source>
</evidence>
<organism evidence="7 8">
    <name type="scientific">Coraliomargarita akajimensis (strain DSM 45221 / IAM 15411 / JCM 23193 / KCTC 12865 / 04OKA010-24)</name>
    <dbReference type="NCBI Taxonomy" id="583355"/>
    <lineage>
        <taxon>Bacteria</taxon>
        <taxon>Pseudomonadati</taxon>
        <taxon>Verrucomicrobiota</taxon>
        <taxon>Opitutia</taxon>
        <taxon>Puniceicoccales</taxon>
        <taxon>Coraliomargaritaceae</taxon>
        <taxon>Coraliomargarita</taxon>
    </lineage>
</organism>
<dbReference type="KEGG" id="caa:Caka_1248"/>
<dbReference type="Gene3D" id="3.40.30.10">
    <property type="entry name" value="Glutaredoxin"/>
    <property type="match status" value="1"/>
</dbReference>
<feature type="binding site" evidence="3">
    <location>
        <position position="165"/>
    </location>
    <ligand>
        <name>Cu cation</name>
        <dbReference type="ChEBI" id="CHEBI:23378"/>
    </ligand>
</feature>
<dbReference type="OrthoDB" id="9811998at2"/>
<feature type="domain" description="Thioredoxin" evidence="6">
    <location>
        <begin position="121"/>
        <end position="284"/>
    </location>
</feature>
<dbReference type="eggNOG" id="COG1999">
    <property type="taxonomic scope" value="Bacteria"/>
</dbReference>
<evidence type="ECO:0000313" key="7">
    <source>
        <dbReference type="EMBL" id="ADE54268.1"/>
    </source>
</evidence>
<dbReference type="CDD" id="cd02968">
    <property type="entry name" value="SCO"/>
    <property type="match status" value="1"/>
</dbReference>
<dbReference type="GO" id="GO:0046872">
    <property type="term" value="F:metal ion binding"/>
    <property type="evidence" value="ECO:0007669"/>
    <property type="project" value="UniProtKB-KW"/>
</dbReference>
<reference evidence="7 8" key="1">
    <citation type="journal article" date="2010" name="Stand. Genomic Sci.">
        <title>Complete genome sequence of Coraliomargarita akajimensis type strain (04OKA010-24).</title>
        <authorList>
            <person name="Mavromatis K."/>
            <person name="Abt B."/>
            <person name="Brambilla E."/>
            <person name="Lapidus A."/>
            <person name="Copeland A."/>
            <person name="Deshpande S."/>
            <person name="Nolan M."/>
            <person name="Lucas S."/>
            <person name="Tice H."/>
            <person name="Cheng J.F."/>
            <person name="Han C."/>
            <person name="Detter J.C."/>
            <person name="Woyke T."/>
            <person name="Goodwin L."/>
            <person name="Pitluck S."/>
            <person name="Held B."/>
            <person name="Brettin T."/>
            <person name="Tapia R."/>
            <person name="Ivanova N."/>
            <person name="Mikhailova N."/>
            <person name="Pati A."/>
            <person name="Liolios K."/>
            <person name="Chen A."/>
            <person name="Palaniappan K."/>
            <person name="Land M."/>
            <person name="Hauser L."/>
            <person name="Chang Y.J."/>
            <person name="Jeffries C.D."/>
            <person name="Rohde M."/>
            <person name="Goker M."/>
            <person name="Bristow J."/>
            <person name="Eisen J.A."/>
            <person name="Markowitz V."/>
            <person name="Hugenholtz P."/>
            <person name="Klenk H.P."/>
            <person name="Kyrpides N.C."/>
        </authorList>
    </citation>
    <scope>NUCLEOTIDE SEQUENCE [LARGE SCALE GENOMIC DNA]</scope>
    <source>
        <strain evidence="8">DSM 45221 / IAM 15411 / JCM 23193 / KCTC 12865</strain>
    </source>
</reference>
<dbReference type="AlphaFoldDB" id="D5EIK2"/>
<feature type="chain" id="PRO_5003071205" evidence="5">
    <location>
        <begin position="22"/>
        <end position="284"/>
    </location>
</feature>
<keyword evidence="2 3" id="KW-0186">Copper</keyword>
<evidence type="ECO:0000259" key="6">
    <source>
        <dbReference type="PROSITE" id="PS51352"/>
    </source>
</evidence>
<sequence length="284" mass="31917">MLLRTCLFLLLVPVLTITAHAATIQGRVVSIDSEARRYVLEILKSAETKLKVGDVVSMQVGPGDAGLEYTGREIRAEAAYYSKRWNLETVFPLTGDGAQGMRDVNAQLRKTTATMSRRKFVRQGDFLPDFGMINQNGDFVQIRSMRGKPFVMNFIFTRCQAPTMCPASTTRMSEMQDLAREQGMEGLHYVTISFDPEFDSPGVLTQYAKGYAIETDNFHLLTNSDSQVVEDLLRQFGIMTIEEDGTINHTMATLLVDKNGRVAFRKEGSRWTVKEFLTEASKLN</sequence>
<dbReference type="PROSITE" id="PS51352">
    <property type="entry name" value="THIOREDOXIN_2"/>
    <property type="match status" value="1"/>
</dbReference>
<name>D5EIK2_CORAD</name>
<dbReference type="RefSeq" id="WP_013042990.1">
    <property type="nucleotide sequence ID" value="NC_014008.1"/>
</dbReference>
<feature type="binding site" evidence="3">
    <location>
        <position position="249"/>
    </location>
    <ligand>
        <name>Cu cation</name>
        <dbReference type="ChEBI" id="CHEBI:23378"/>
    </ligand>
</feature>
<dbReference type="InterPro" id="IPR013766">
    <property type="entry name" value="Thioredoxin_domain"/>
</dbReference>
<feature type="signal peptide" evidence="5">
    <location>
        <begin position="1"/>
        <end position="21"/>
    </location>
</feature>
<keyword evidence="5" id="KW-0732">Signal</keyword>
<protein>
    <submittedName>
        <fullName evidence="7">Electron transport protein SCO1/SenC</fullName>
    </submittedName>
</protein>
<dbReference type="STRING" id="583355.Caka_1248"/>
<keyword evidence="8" id="KW-1185">Reference proteome</keyword>
<keyword evidence="4" id="KW-1015">Disulfide bond</keyword>
<proteinExistence type="inferred from homology"/>